<gene>
    <name evidence="2" type="ORF">T265_02507</name>
</gene>
<reference evidence="2 3" key="1">
    <citation type="submission" date="2013-11" db="EMBL/GenBank/DDBJ databases">
        <title>Opisthorchis viverrini - life in the bile duct.</title>
        <authorList>
            <person name="Young N.D."/>
            <person name="Nagarajan N."/>
            <person name="Lin S.J."/>
            <person name="Korhonen P.K."/>
            <person name="Jex A.R."/>
            <person name="Hall R.S."/>
            <person name="Safavi-Hemami H."/>
            <person name="Kaewkong W."/>
            <person name="Bertrand D."/>
            <person name="Gao S."/>
            <person name="Seet Q."/>
            <person name="Wongkham S."/>
            <person name="Teh B.T."/>
            <person name="Wongkham C."/>
            <person name="Intapan P.M."/>
            <person name="Maleewong W."/>
            <person name="Yang X."/>
            <person name="Hu M."/>
            <person name="Wang Z."/>
            <person name="Hofmann A."/>
            <person name="Sternberg P.W."/>
            <person name="Tan P."/>
            <person name="Wang J."/>
            <person name="Gasser R.B."/>
        </authorList>
    </citation>
    <scope>NUCLEOTIDE SEQUENCE [LARGE SCALE GENOMIC DNA]</scope>
</reference>
<sequence>MLAKFCQPPHSGAVKYCLKLPAFEEPLLAPNKHRFECPEGTKSHHSKDQGVKFMDRSHAV</sequence>
<proteinExistence type="predicted"/>
<protein>
    <submittedName>
        <fullName evidence="2">Uncharacterized protein</fullName>
    </submittedName>
</protein>
<evidence type="ECO:0000256" key="1">
    <source>
        <dbReference type="SAM" id="MobiDB-lite"/>
    </source>
</evidence>
<keyword evidence="3" id="KW-1185">Reference proteome</keyword>
<organism evidence="2 3">
    <name type="scientific">Opisthorchis viverrini</name>
    <name type="common">Southeast Asian liver fluke</name>
    <dbReference type="NCBI Taxonomy" id="6198"/>
    <lineage>
        <taxon>Eukaryota</taxon>
        <taxon>Metazoa</taxon>
        <taxon>Spiralia</taxon>
        <taxon>Lophotrochozoa</taxon>
        <taxon>Platyhelminthes</taxon>
        <taxon>Trematoda</taxon>
        <taxon>Digenea</taxon>
        <taxon>Opisthorchiida</taxon>
        <taxon>Opisthorchiata</taxon>
        <taxon>Opisthorchiidae</taxon>
        <taxon>Opisthorchis</taxon>
    </lineage>
</organism>
<dbReference type="GeneID" id="20316695"/>
<evidence type="ECO:0000313" key="3">
    <source>
        <dbReference type="Proteomes" id="UP000054324"/>
    </source>
</evidence>
<dbReference type="CTD" id="20316695"/>
<dbReference type="Proteomes" id="UP000054324">
    <property type="component" value="Unassembled WGS sequence"/>
</dbReference>
<evidence type="ECO:0000313" key="2">
    <source>
        <dbReference type="EMBL" id="KER31181.1"/>
    </source>
</evidence>
<dbReference type="AlphaFoldDB" id="A0A074ZVQ8"/>
<accession>A0A074ZVQ8</accession>
<feature type="region of interest" description="Disordered" evidence="1">
    <location>
        <begin position="38"/>
        <end position="60"/>
    </location>
</feature>
<name>A0A074ZVQ8_OPIVI</name>
<dbReference type="KEGG" id="ovi:T265_02507"/>
<dbReference type="EMBL" id="KL596649">
    <property type="protein sequence ID" value="KER31181.1"/>
    <property type="molecule type" value="Genomic_DNA"/>
</dbReference>
<dbReference type="RefSeq" id="XP_009165034.1">
    <property type="nucleotide sequence ID" value="XM_009166770.1"/>
</dbReference>